<organism evidence="1 2">
    <name type="scientific">Collibacillus ludicampi</name>
    <dbReference type="NCBI Taxonomy" id="2771369"/>
    <lineage>
        <taxon>Bacteria</taxon>
        <taxon>Bacillati</taxon>
        <taxon>Bacillota</taxon>
        <taxon>Bacilli</taxon>
        <taxon>Bacillales</taxon>
        <taxon>Alicyclobacillaceae</taxon>
        <taxon>Collibacillus</taxon>
    </lineage>
</organism>
<keyword evidence="2" id="KW-1185">Reference proteome</keyword>
<evidence type="ECO:0000313" key="1">
    <source>
        <dbReference type="EMBL" id="GIM48388.1"/>
    </source>
</evidence>
<name>A0AAV4LLH6_9BACL</name>
<protein>
    <submittedName>
        <fullName evidence="1">Uncharacterized protein</fullName>
    </submittedName>
</protein>
<accession>A0AAV4LLH6</accession>
<evidence type="ECO:0000313" key="2">
    <source>
        <dbReference type="Proteomes" id="UP001057291"/>
    </source>
</evidence>
<proteinExistence type="predicted"/>
<comment type="caution">
    <text evidence="1">The sequence shown here is derived from an EMBL/GenBank/DDBJ whole genome shotgun (WGS) entry which is preliminary data.</text>
</comment>
<reference evidence="1" key="1">
    <citation type="journal article" date="2023" name="Int. J. Syst. Evol. Microbiol.">
        <title>Collibacillus ludicampi gen. nov., sp. nov., a new soil bacterium of the family Alicyclobacillaceae.</title>
        <authorList>
            <person name="Jojima T."/>
            <person name="Ioku Y."/>
            <person name="Fukuta Y."/>
            <person name="Shirasaka N."/>
            <person name="Matsumura Y."/>
            <person name="Mori M."/>
        </authorList>
    </citation>
    <scope>NUCLEOTIDE SEQUENCE</scope>
    <source>
        <strain evidence="1">TP075</strain>
    </source>
</reference>
<dbReference type="RefSeq" id="WP_282201271.1">
    <property type="nucleotide sequence ID" value="NZ_BOQE01000001.1"/>
</dbReference>
<sequence length="107" mass="11850">MSYSPNDNELLDKELENVLGELLKPHVDHLTGSFVAPEEMEPIDPNSDLNYGEIIDEQLYYDDDIRDFVFQDNVCPVCAVDVGATKIGDTSDGALVAFRGKAIFHSS</sequence>
<dbReference type="Proteomes" id="UP001057291">
    <property type="component" value="Unassembled WGS sequence"/>
</dbReference>
<dbReference type="EMBL" id="BOQE01000001">
    <property type="protein sequence ID" value="GIM48388.1"/>
    <property type="molecule type" value="Genomic_DNA"/>
</dbReference>
<dbReference type="AlphaFoldDB" id="A0AAV4LLH6"/>
<gene>
    <name evidence="1" type="ORF">DNHGIG_39370</name>
</gene>